<dbReference type="Gene3D" id="3.40.50.970">
    <property type="match status" value="2"/>
</dbReference>
<feature type="binding site" evidence="16">
    <location>
        <begin position="104"/>
        <end position="106"/>
    </location>
    <ligand>
        <name>thiamine diphosphate</name>
        <dbReference type="ChEBI" id="CHEBI:58937"/>
    </ligand>
</feature>
<comment type="cofactor">
    <cofactor evidence="3">
        <name>Co(2+)</name>
        <dbReference type="ChEBI" id="CHEBI:48828"/>
    </cofactor>
</comment>
<evidence type="ECO:0000256" key="5">
    <source>
        <dbReference type="ARBA" id="ARBA00011738"/>
    </source>
</evidence>
<dbReference type="InterPro" id="IPR009014">
    <property type="entry name" value="Transketo_C/PFOR_II"/>
</dbReference>
<evidence type="ECO:0000256" key="3">
    <source>
        <dbReference type="ARBA" id="ARBA00001941"/>
    </source>
</evidence>
<feature type="binding site" evidence="16">
    <location>
        <position position="175"/>
    </location>
    <ligand>
        <name>thiamine diphosphate</name>
        <dbReference type="ChEBI" id="CHEBI:58937"/>
    </ligand>
</feature>
<dbReference type="SUPFAM" id="SSF52518">
    <property type="entry name" value="Thiamin diphosphate-binding fold (THDP-binding)"/>
    <property type="match status" value="2"/>
</dbReference>
<feature type="binding site" evidence="15">
    <location>
        <position position="250"/>
    </location>
    <ligand>
        <name>substrate</name>
    </ligand>
</feature>
<dbReference type="InterPro" id="IPR005478">
    <property type="entry name" value="Transketolase_bac-like"/>
</dbReference>
<feature type="binding site" evidence="17">
    <location>
        <position position="175"/>
    </location>
    <ligand>
        <name>Mg(2+)</name>
        <dbReference type="ChEBI" id="CHEBI:18420"/>
    </ligand>
</feature>
<organism evidence="20 21">
    <name type="scientific">Pontiella sulfatireligans</name>
    <dbReference type="NCBI Taxonomy" id="2750658"/>
    <lineage>
        <taxon>Bacteria</taxon>
        <taxon>Pseudomonadati</taxon>
        <taxon>Kiritimatiellota</taxon>
        <taxon>Kiritimatiellia</taxon>
        <taxon>Kiritimatiellales</taxon>
        <taxon>Pontiellaceae</taxon>
        <taxon>Pontiella</taxon>
    </lineage>
</organism>
<dbReference type="SMART" id="SM00861">
    <property type="entry name" value="Transket_pyr"/>
    <property type="match status" value="1"/>
</dbReference>
<dbReference type="SUPFAM" id="SSF52922">
    <property type="entry name" value="TK C-terminal domain-like"/>
    <property type="match status" value="1"/>
</dbReference>
<dbReference type="InterPro" id="IPR005475">
    <property type="entry name" value="Transketolase-like_Pyr-bd"/>
</dbReference>
<dbReference type="Proteomes" id="UP000346198">
    <property type="component" value="Unassembled WGS sequence"/>
</dbReference>
<evidence type="ECO:0000256" key="2">
    <source>
        <dbReference type="ARBA" id="ARBA00001936"/>
    </source>
</evidence>
<evidence type="ECO:0000256" key="11">
    <source>
        <dbReference type="ARBA" id="ARBA00023052"/>
    </source>
</evidence>
<feature type="binding site" evidence="17">
    <location>
        <position position="145"/>
    </location>
    <ligand>
        <name>Mg(2+)</name>
        <dbReference type="ChEBI" id="CHEBI:18420"/>
    </ligand>
</feature>
<dbReference type="AlphaFoldDB" id="A0A6C2URW5"/>
<gene>
    <name evidence="20" type="primary">tkt_2</name>
    <name evidence="20" type="ORF">SCARR_05144</name>
</gene>
<evidence type="ECO:0000313" key="20">
    <source>
        <dbReference type="EMBL" id="VGO23045.1"/>
    </source>
</evidence>
<sequence>MQQTQSAGFQWTACRPPIRGIPACRSAWPTLPQFLKHNPANPQWADRDRFVLSAGHGSMLIYSLLHLAGYDLPLEELKNFRQWGSKTAGHPEYGHTPGVETTTGPLGQGIGNAVGMALAEKMLAARFNSKDQKIVDHFTYVIASEGEFMEGISHEVFSLAGNHGLGDLIVFYDENFISIEGDTHITYTDDVEKRMEAYGWHVQRINGHDYDDITSATRVAQKETGRPSVIICNTTIGFGSPNKAGSHDCHGAPLGDDEVALTKKALGISPEKFHVPAEVYAGFAEAASENAKREAMWNESFAAFAKANPEKAAEWDICIKGELPECLSEKIEDFEAGGSIATRSASGKILQDLAKAVPYLVGGSADLAPSNNTGLKGLGDVGANAFEGRNLHYGVREIGMGAIMNGMQVHGGFRVFGATFLVFADYVRPTTRVAALMNLPVIYVYTHDSFYVGEDGPTHQPIETLMSLRITPNVTVIRPSDAIETKCAWVAALENKTGPTALLLTRQNLPIFDRTELAKASGLKKGAYTIWENAESGHDILIVASGSEVWLSIEAGKKLAEEGRKVRVVSFPCWELFEQQSVAYKASVFPPECRKRLAVEAGWPTGWEKYVGLDGKIIGIDHFGASAPGGVLAEKFGIHADNVYEQAKALLG</sequence>
<evidence type="ECO:0000256" key="6">
    <source>
        <dbReference type="ARBA" id="ARBA00013152"/>
    </source>
</evidence>
<comment type="cofactor">
    <cofactor evidence="2">
        <name>Mn(2+)</name>
        <dbReference type="ChEBI" id="CHEBI:29035"/>
    </cofactor>
</comment>
<evidence type="ECO:0000256" key="16">
    <source>
        <dbReference type="PIRSR" id="PIRSR605478-3"/>
    </source>
</evidence>
<feature type="binding site" evidence="16">
    <location>
        <position position="146"/>
    </location>
    <ligand>
        <name>thiamine diphosphate</name>
        <dbReference type="ChEBI" id="CHEBI:58937"/>
    </ligand>
</feature>
<evidence type="ECO:0000256" key="8">
    <source>
        <dbReference type="ARBA" id="ARBA00022723"/>
    </source>
</evidence>
<keyword evidence="8 17" id="KW-0479">Metal-binding</keyword>
<feature type="site" description="Important for catalytic activity" evidence="18">
    <location>
        <position position="250"/>
    </location>
</feature>
<evidence type="ECO:0000256" key="7">
    <source>
        <dbReference type="ARBA" id="ARBA00022679"/>
    </source>
</evidence>
<dbReference type="EMBL" id="CAAHFH010000003">
    <property type="protein sequence ID" value="VGO23045.1"/>
    <property type="molecule type" value="Genomic_DNA"/>
</dbReference>
<dbReference type="Pfam" id="PF00456">
    <property type="entry name" value="Transketolase_N"/>
    <property type="match status" value="1"/>
</dbReference>
<dbReference type="InterPro" id="IPR029061">
    <property type="entry name" value="THDP-binding"/>
</dbReference>
<dbReference type="CDD" id="cd07033">
    <property type="entry name" value="TPP_PYR_DXS_TK_like"/>
    <property type="match status" value="1"/>
</dbReference>
<feature type="binding site" evidence="15">
    <location>
        <position position="343"/>
    </location>
    <ligand>
        <name>substrate</name>
    </ligand>
</feature>
<feature type="domain" description="Transketolase-like pyrimidine-binding" evidence="19">
    <location>
        <begin position="340"/>
        <end position="511"/>
    </location>
</feature>
<feature type="active site" description="Proton donor" evidence="14">
    <location>
        <position position="397"/>
    </location>
</feature>
<keyword evidence="11 16" id="KW-0786">Thiamine pyrophosphate</keyword>
<dbReference type="FunFam" id="3.40.50.970:FF:000004">
    <property type="entry name" value="Transketolase"/>
    <property type="match status" value="1"/>
</dbReference>
<evidence type="ECO:0000256" key="12">
    <source>
        <dbReference type="ARBA" id="ARBA00049473"/>
    </source>
</evidence>
<comment type="similarity">
    <text evidence="4">Belongs to the transketolase family.</text>
</comment>
<evidence type="ECO:0000256" key="9">
    <source>
        <dbReference type="ARBA" id="ARBA00022837"/>
    </source>
</evidence>
<dbReference type="GO" id="GO:0046872">
    <property type="term" value="F:metal ion binding"/>
    <property type="evidence" value="ECO:0007669"/>
    <property type="project" value="UniProtKB-KW"/>
</dbReference>
<dbReference type="CDD" id="cd02012">
    <property type="entry name" value="TPP_TK"/>
    <property type="match status" value="1"/>
</dbReference>
<comment type="cofactor">
    <cofactor evidence="17">
        <name>Mg(2+)</name>
        <dbReference type="ChEBI" id="CHEBI:18420"/>
    </cofactor>
    <text evidence="17">Binds 1 Mg(2+) ion per subunit. Can also utilize other divalent metal cations, such as Ca(2+), Mn(2+) and Co(2+).</text>
</comment>
<dbReference type="Pfam" id="PF22613">
    <property type="entry name" value="Transketolase_C_1"/>
    <property type="match status" value="1"/>
</dbReference>
<dbReference type="EC" id="2.2.1.1" evidence="6 13"/>
<feature type="binding site" evidence="16">
    <location>
        <position position="56"/>
    </location>
    <ligand>
        <name>thiamine diphosphate</name>
        <dbReference type="ChEBI" id="CHEBI:58937"/>
    </ligand>
</feature>
<evidence type="ECO:0000256" key="14">
    <source>
        <dbReference type="PIRSR" id="PIRSR605478-1"/>
    </source>
</evidence>
<reference evidence="20 21" key="1">
    <citation type="submission" date="2019-04" db="EMBL/GenBank/DDBJ databases">
        <authorList>
            <person name="Van Vliet M D."/>
        </authorList>
    </citation>
    <scope>NUCLEOTIDE SEQUENCE [LARGE SCALE GENOMIC DNA]</scope>
    <source>
        <strain evidence="20 21">F21</strain>
    </source>
</reference>
<evidence type="ECO:0000256" key="18">
    <source>
        <dbReference type="PIRSR" id="PIRSR605478-5"/>
    </source>
</evidence>
<comment type="catalytic activity">
    <reaction evidence="12">
        <text>D-sedoheptulose 7-phosphate + D-glyceraldehyde 3-phosphate = aldehydo-D-ribose 5-phosphate + D-xylulose 5-phosphate</text>
        <dbReference type="Rhea" id="RHEA:10508"/>
        <dbReference type="ChEBI" id="CHEBI:57483"/>
        <dbReference type="ChEBI" id="CHEBI:57737"/>
        <dbReference type="ChEBI" id="CHEBI:58273"/>
        <dbReference type="ChEBI" id="CHEBI:59776"/>
        <dbReference type="EC" id="2.2.1.1"/>
    </reaction>
</comment>
<evidence type="ECO:0000313" key="21">
    <source>
        <dbReference type="Proteomes" id="UP000346198"/>
    </source>
</evidence>
<feature type="binding site" evidence="16">
    <location>
        <position position="250"/>
    </location>
    <ligand>
        <name>thiamine diphosphate</name>
        <dbReference type="ChEBI" id="CHEBI:58937"/>
    </ligand>
</feature>
<dbReference type="PANTHER" id="PTHR43522:SF2">
    <property type="entry name" value="TRANSKETOLASE 1-RELATED"/>
    <property type="match status" value="1"/>
</dbReference>
<dbReference type="GO" id="GO:0004802">
    <property type="term" value="F:transketolase activity"/>
    <property type="evidence" value="ECO:0007669"/>
    <property type="project" value="UniProtKB-UniRule"/>
</dbReference>
<dbReference type="Pfam" id="PF02779">
    <property type="entry name" value="Transket_pyr"/>
    <property type="match status" value="1"/>
</dbReference>
<keyword evidence="7" id="KW-0808">Transferase</keyword>
<dbReference type="PANTHER" id="PTHR43522">
    <property type="entry name" value="TRANSKETOLASE"/>
    <property type="match status" value="1"/>
</dbReference>
<feature type="binding site" evidence="15">
    <location>
        <position position="506"/>
    </location>
    <ligand>
        <name>substrate</name>
    </ligand>
</feature>
<evidence type="ECO:0000256" key="4">
    <source>
        <dbReference type="ARBA" id="ARBA00007131"/>
    </source>
</evidence>
<dbReference type="InterPro" id="IPR005474">
    <property type="entry name" value="Transketolase_N"/>
</dbReference>
<feature type="binding site" evidence="15">
    <location>
        <position position="455"/>
    </location>
    <ligand>
        <name>substrate</name>
    </ligand>
</feature>
<protein>
    <recommendedName>
        <fullName evidence="6 13">Transketolase</fullName>
        <ecNumber evidence="6 13">2.2.1.1</ecNumber>
    </recommendedName>
</protein>
<evidence type="ECO:0000256" key="17">
    <source>
        <dbReference type="PIRSR" id="PIRSR605478-4"/>
    </source>
</evidence>
<dbReference type="FunFam" id="3.40.50.970:FF:000045">
    <property type="entry name" value="Transketolase"/>
    <property type="match status" value="1"/>
</dbReference>
<dbReference type="GO" id="GO:0006098">
    <property type="term" value="P:pentose-phosphate shunt"/>
    <property type="evidence" value="ECO:0007669"/>
    <property type="project" value="TreeGrafter"/>
</dbReference>
<feature type="binding site" evidence="17">
    <location>
        <position position="177"/>
    </location>
    <ligand>
        <name>Mg(2+)</name>
        <dbReference type="ChEBI" id="CHEBI:18420"/>
    </ligand>
</feature>
<dbReference type="InterPro" id="IPR055152">
    <property type="entry name" value="Transketolase-like_C_2"/>
</dbReference>
<dbReference type="InterPro" id="IPR033247">
    <property type="entry name" value="Transketolase_fam"/>
</dbReference>
<name>A0A6C2URW5_9BACT</name>
<proteinExistence type="inferred from homology"/>
<dbReference type="GO" id="GO:0005829">
    <property type="term" value="C:cytosol"/>
    <property type="evidence" value="ECO:0007669"/>
    <property type="project" value="TreeGrafter"/>
</dbReference>
<evidence type="ECO:0000256" key="1">
    <source>
        <dbReference type="ARBA" id="ARBA00001913"/>
    </source>
</evidence>
<keyword evidence="21" id="KW-1185">Reference proteome</keyword>
<evidence type="ECO:0000256" key="15">
    <source>
        <dbReference type="PIRSR" id="PIRSR605478-2"/>
    </source>
</evidence>
<feature type="binding site" evidence="15">
    <location>
        <position position="447"/>
    </location>
    <ligand>
        <name>substrate</name>
    </ligand>
</feature>
<evidence type="ECO:0000259" key="19">
    <source>
        <dbReference type="SMART" id="SM00861"/>
    </source>
</evidence>
<comment type="cofactor">
    <cofactor evidence="16">
        <name>thiamine diphosphate</name>
        <dbReference type="ChEBI" id="CHEBI:58937"/>
    </cofactor>
    <text evidence="16">Binds 1 thiamine pyrophosphate per subunit. During the reaction, the substrate forms a covalent intermediate with the cofactor.</text>
</comment>
<dbReference type="NCBIfam" id="TIGR00232">
    <property type="entry name" value="tktlase_bact"/>
    <property type="match status" value="1"/>
</dbReference>
<dbReference type="FunFam" id="3.40.50.920:FF:000003">
    <property type="entry name" value="Transketolase"/>
    <property type="match status" value="1"/>
</dbReference>
<feature type="binding site" evidence="15">
    <location>
        <position position="459"/>
    </location>
    <ligand>
        <name>substrate</name>
    </ligand>
</feature>
<feature type="binding site" evidence="16">
    <location>
        <position position="423"/>
    </location>
    <ligand>
        <name>thiamine diphosphate</name>
        <dbReference type="ChEBI" id="CHEBI:58937"/>
    </ligand>
</feature>
<keyword evidence="9" id="KW-0106">Calcium</keyword>
<feature type="binding site" evidence="15">
    <location>
        <position position="370"/>
    </location>
    <ligand>
        <name>substrate</name>
    </ligand>
</feature>
<comment type="cofactor">
    <cofactor evidence="1">
        <name>Ca(2+)</name>
        <dbReference type="ChEBI" id="CHEBI:29108"/>
    </cofactor>
</comment>
<evidence type="ECO:0000256" key="13">
    <source>
        <dbReference type="NCBIfam" id="TIGR00232"/>
    </source>
</evidence>
<dbReference type="Gene3D" id="3.40.50.920">
    <property type="match status" value="1"/>
</dbReference>
<evidence type="ECO:0000256" key="10">
    <source>
        <dbReference type="ARBA" id="ARBA00022842"/>
    </source>
</evidence>
<keyword evidence="10 17" id="KW-0460">Magnesium</keyword>
<comment type="subunit">
    <text evidence="5">Homodimer.</text>
</comment>
<accession>A0A6C2URW5</accession>